<protein>
    <recommendedName>
        <fullName evidence="5">Peptidase M10 metallopeptidase domain-containing protein</fullName>
    </recommendedName>
</protein>
<evidence type="ECO:0000256" key="4">
    <source>
        <dbReference type="ARBA" id="ARBA00022833"/>
    </source>
</evidence>
<keyword evidence="3" id="KW-0378">Hydrolase</keyword>
<evidence type="ECO:0000256" key="2">
    <source>
        <dbReference type="ARBA" id="ARBA00022723"/>
    </source>
</evidence>
<evidence type="ECO:0000256" key="1">
    <source>
        <dbReference type="ARBA" id="ARBA00022670"/>
    </source>
</evidence>
<dbReference type="Pfam" id="PF00413">
    <property type="entry name" value="Peptidase_M10"/>
    <property type="match status" value="1"/>
</dbReference>
<name>A0A4C1XZ74_EUMVA</name>
<feature type="domain" description="Peptidase M10 metallopeptidase" evidence="5">
    <location>
        <begin position="56"/>
        <end position="102"/>
    </location>
</feature>
<dbReference type="GO" id="GO:0006508">
    <property type="term" value="P:proteolysis"/>
    <property type="evidence" value="ECO:0007669"/>
    <property type="project" value="UniProtKB-KW"/>
</dbReference>
<dbReference type="EMBL" id="BGZK01001037">
    <property type="protein sequence ID" value="GBP69321.1"/>
    <property type="molecule type" value="Genomic_DNA"/>
</dbReference>
<reference evidence="6 7" key="1">
    <citation type="journal article" date="2019" name="Commun. Biol.">
        <title>The bagworm genome reveals a unique fibroin gene that provides high tensile strength.</title>
        <authorList>
            <person name="Kono N."/>
            <person name="Nakamura H."/>
            <person name="Ohtoshi R."/>
            <person name="Tomita M."/>
            <person name="Numata K."/>
            <person name="Arakawa K."/>
        </authorList>
    </citation>
    <scope>NUCLEOTIDE SEQUENCE [LARGE SCALE GENOMIC DNA]</scope>
</reference>
<evidence type="ECO:0000259" key="5">
    <source>
        <dbReference type="Pfam" id="PF00413"/>
    </source>
</evidence>
<evidence type="ECO:0000256" key="3">
    <source>
        <dbReference type="ARBA" id="ARBA00022801"/>
    </source>
</evidence>
<sequence>MWDFEPRHGGRKASFSSRYEKKIVYAPGKKESRTFPAAIISQFLCCCSLSQSRPPSQLDVYATRRVLARALDVWQQASRLTFTELNSDEADIVVSFAKSVSNTPIWNHKNEGSVKVPFPMYQIFKRSKQ</sequence>
<keyword evidence="7" id="KW-1185">Reference proteome</keyword>
<evidence type="ECO:0000313" key="6">
    <source>
        <dbReference type="EMBL" id="GBP69321.1"/>
    </source>
</evidence>
<evidence type="ECO:0000313" key="7">
    <source>
        <dbReference type="Proteomes" id="UP000299102"/>
    </source>
</evidence>
<organism evidence="6 7">
    <name type="scientific">Eumeta variegata</name>
    <name type="common">Bagworm moth</name>
    <name type="synonym">Eumeta japonica</name>
    <dbReference type="NCBI Taxonomy" id="151549"/>
    <lineage>
        <taxon>Eukaryota</taxon>
        <taxon>Metazoa</taxon>
        <taxon>Ecdysozoa</taxon>
        <taxon>Arthropoda</taxon>
        <taxon>Hexapoda</taxon>
        <taxon>Insecta</taxon>
        <taxon>Pterygota</taxon>
        <taxon>Neoptera</taxon>
        <taxon>Endopterygota</taxon>
        <taxon>Lepidoptera</taxon>
        <taxon>Glossata</taxon>
        <taxon>Ditrysia</taxon>
        <taxon>Tineoidea</taxon>
        <taxon>Psychidae</taxon>
        <taxon>Oiketicinae</taxon>
        <taxon>Eumeta</taxon>
    </lineage>
</organism>
<dbReference type="InterPro" id="IPR024079">
    <property type="entry name" value="MetalloPept_cat_dom_sf"/>
</dbReference>
<dbReference type="Proteomes" id="UP000299102">
    <property type="component" value="Unassembled WGS sequence"/>
</dbReference>
<proteinExistence type="predicted"/>
<dbReference type="GO" id="GO:0008270">
    <property type="term" value="F:zinc ion binding"/>
    <property type="evidence" value="ECO:0007669"/>
    <property type="project" value="InterPro"/>
</dbReference>
<keyword evidence="1" id="KW-0645">Protease</keyword>
<dbReference type="AlphaFoldDB" id="A0A4C1XZ74"/>
<dbReference type="InterPro" id="IPR001818">
    <property type="entry name" value="Pept_M10_metallopeptidase"/>
</dbReference>
<dbReference type="GO" id="GO:0031012">
    <property type="term" value="C:extracellular matrix"/>
    <property type="evidence" value="ECO:0007669"/>
    <property type="project" value="InterPro"/>
</dbReference>
<dbReference type="Gene3D" id="3.40.390.10">
    <property type="entry name" value="Collagenase (Catalytic Domain)"/>
    <property type="match status" value="1"/>
</dbReference>
<dbReference type="SUPFAM" id="SSF55486">
    <property type="entry name" value="Metalloproteases ('zincins'), catalytic domain"/>
    <property type="match status" value="1"/>
</dbReference>
<dbReference type="OrthoDB" id="406838at2759"/>
<accession>A0A4C1XZ74</accession>
<comment type="caution">
    <text evidence="6">The sequence shown here is derived from an EMBL/GenBank/DDBJ whole genome shotgun (WGS) entry which is preliminary data.</text>
</comment>
<gene>
    <name evidence="6" type="ORF">EVAR_49608_1</name>
</gene>
<dbReference type="GO" id="GO:0004222">
    <property type="term" value="F:metalloendopeptidase activity"/>
    <property type="evidence" value="ECO:0007669"/>
    <property type="project" value="InterPro"/>
</dbReference>
<keyword evidence="4" id="KW-0862">Zinc</keyword>
<keyword evidence="2" id="KW-0479">Metal-binding</keyword>